<dbReference type="AlphaFoldDB" id="A0A4R7PB35"/>
<dbReference type="EMBL" id="SOBT01000008">
    <property type="protein sequence ID" value="TDU30789.1"/>
    <property type="molecule type" value="Genomic_DNA"/>
</dbReference>
<proteinExistence type="predicted"/>
<comment type="caution">
    <text evidence="3">The sequence shown here is derived from an EMBL/GenBank/DDBJ whole genome shotgun (WGS) entry which is preliminary data.</text>
</comment>
<keyword evidence="4" id="KW-1185">Reference proteome</keyword>
<feature type="domain" description="Type 4 fimbrial biogenesis protein PilX N-terminal" evidence="2">
    <location>
        <begin position="11"/>
        <end position="61"/>
    </location>
</feature>
<evidence type="ECO:0000313" key="3">
    <source>
        <dbReference type="EMBL" id="TDU30789.1"/>
    </source>
</evidence>
<evidence type="ECO:0000259" key="2">
    <source>
        <dbReference type="Pfam" id="PF14341"/>
    </source>
</evidence>
<dbReference type="InterPro" id="IPR025746">
    <property type="entry name" value="PilX_N_dom"/>
</dbReference>
<reference evidence="3 4" key="1">
    <citation type="submission" date="2019-03" db="EMBL/GenBank/DDBJ databases">
        <title>Genomic Encyclopedia of Type Strains, Phase IV (KMG-IV): sequencing the most valuable type-strain genomes for metagenomic binning, comparative biology and taxonomic classification.</title>
        <authorList>
            <person name="Goeker M."/>
        </authorList>
    </citation>
    <scope>NUCLEOTIDE SEQUENCE [LARGE SCALE GENOMIC DNA]</scope>
    <source>
        <strain evidence="3 4">DSM 26377</strain>
    </source>
</reference>
<keyword evidence="1" id="KW-0472">Membrane</keyword>
<organism evidence="3 4">
    <name type="scientific">Panacagrimonas perspica</name>
    <dbReference type="NCBI Taxonomy" id="381431"/>
    <lineage>
        <taxon>Bacteria</taxon>
        <taxon>Pseudomonadati</taxon>
        <taxon>Pseudomonadota</taxon>
        <taxon>Gammaproteobacteria</taxon>
        <taxon>Nevskiales</taxon>
        <taxon>Nevskiaceae</taxon>
        <taxon>Panacagrimonas</taxon>
    </lineage>
</organism>
<sequence length="170" mass="17941">MRRYPVPTAQRGVALAVGLIFLVIITIMGLAAIRVTSSQTLQAANYQFKTVTFQGAESAIRRVMAEVRGEVAAPAGETNILVAAVNATDLAGRPTRSVDIVPPYLTAGAVTSVAFLTSDNPDGSGPPLENFSLKGDTTAYRFTIRATSTLRNTNAASDHQQGLARIAPRP</sequence>
<protein>
    <submittedName>
        <fullName evidence="3">PilX-like prepilin protein</fullName>
    </submittedName>
</protein>
<evidence type="ECO:0000256" key="1">
    <source>
        <dbReference type="SAM" id="Phobius"/>
    </source>
</evidence>
<name>A0A4R7PB35_9GAMM</name>
<keyword evidence="1" id="KW-0812">Transmembrane</keyword>
<dbReference type="Proteomes" id="UP000295341">
    <property type="component" value="Unassembled WGS sequence"/>
</dbReference>
<evidence type="ECO:0000313" key="4">
    <source>
        <dbReference type="Proteomes" id="UP000295341"/>
    </source>
</evidence>
<feature type="transmembrane region" description="Helical" evidence="1">
    <location>
        <begin position="12"/>
        <end position="33"/>
    </location>
</feature>
<accession>A0A4R7PB35</accession>
<gene>
    <name evidence="3" type="ORF">DFR24_0143</name>
</gene>
<dbReference type="Pfam" id="PF14341">
    <property type="entry name" value="PilX_N"/>
    <property type="match status" value="1"/>
</dbReference>
<keyword evidence="1" id="KW-1133">Transmembrane helix</keyword>